<evidence type="ECO:0000313" key="14">
    <source>
        <dbReference type="Proteomes" id="UP001652641"/>
    </source>
</evidence>
<evidence type="ECO:0000256" key="7">
    <source>
        <dbReference type="ARBA" id="ARBA00022989"/>
    </source>
</evidence>
<evidence type="ECO:0000313" key="15">
    <source>
        <dbReference type="RefSeq" id="XP_072602170.1"/>
    </source>
</evidence>
<proteinExistence type="predicted"/>
<reference evidence="15" key="1">
    <citation type="submission" date="2025-08" db="UniProtKB">
        <authorList>
            <consortium name="RefSeq"/>
        </authorList>
    </citation>
    <scope>IDENTIFICATION</scope>
    <source>
        <tissue evidence="15">Cell line</tissue>
    </source>
</reference>
<keyword evidence="10 15" id="KW-0675">Receptor</keyword>
<gene>
    <name evidence="15" type="primary">STRA6</name>
</gene>
<dbReference type="PANTHER" id="PTHR21444:SF16">
    <property type="entry name" value="RECEPTOR FOR RETINOL UPTAKE STRA6"/>
    <property type="match status" value="1"/>
</dbReference>
<feature type="compositionally biased region" description="Pro residues" evidence="13">
    <location>
        <begin position="309"/>
        <end position="321"/>
    </location>
</feature>
<feature type="region of interest" description="Disordered" evidence="13">
    <location>
        <begin position="290"/>
        <end position="325"/>
    </location>
</feature>
<protein>
    <recommendedName>
        <fullName evidence="2">Receptor for retinol uptake STRA6</fullName>
    </recommendedName>
    <alternativeName>
        <fullName evidence="11">Retinol-binding protein receptor STRA6</fullName>
    </alternativeName>
</protein>
<keyword evidence="9" id="KW-0472">Membrane</keyword>
<accession>A0ABM4ZI10</accession>
<evidence type="ECO:0000256" key="5">
    <source>
        <dbReference type="ARBA" id="ARBA00022692"/>
    </source>
</evidence>
<keyword evidence="8" id="KW-0683">Retinol-binding</keyword>
<feature type="compositionally biased region" description="Basic and acidic residues" evidence="13">
    <location>
        <begin position="1"/>
        <end position="13"/>
    </location>
</feature>
<evidence type="ECO:0000256" key="11">
    <source>
        <dbReference type="ARBA" id="ARBA00031015"/>
    </source>
</evidence>
<dbReference type="Proteomes" id="UP001652641">
    <property type="component" value="Unplaced"/>
</dbReference>
<evidence type="ECO:0000256" key="4">
    <source>
        <dbReference type="ARBA" id="ARBA00022475"/>
    </source>
</evidence>
<keyword evidence="4" id="KW-1003">Cell membrane</keyword>
<dbReference type="RefSeq" id="XP_072602170.1">
    <property type="nucleotide sequence ID" value="XM_072746069.1"/>
</dbReference>
<feature type="compositionally biased region" description="Basic residues" evidence="13">
    <location>
        <begin position="82"/>
        <end position="93"/>
    </location>
</feature>
<dbReference type="GeneID" id="112907688"/>
<dbReference type="PANTHER" id="PTHR21444">
    <property type="entry name" value="COILED-COIL DOMAIN-CONTAINING PROTEIN 180"/>
    <property type="match status" value="1"/>
</dbReference>
<keyword evidence="6" id="KW-0845">Vitamin A</keyword>
<name>A0ABM4ZI10_VULVU</name>
<dbReference type="InterPro" id="IPR026612">
    <property type="entry name" value="STRA6-like"/>
</dbReference>
<feature type="region of interest" description="Disordered" evidence="13">
    <location>
        <begin position="1"/>
        <end position="111"/>
    </location>
</feature>
<evidence type="ECO:0000256" key="12">
    <source>
        <dbReference type="ARBA" id="ARBA00047156"/>
    </source>
</evidence>
<keyword evidence="14" id="KW-1185">Reference proteome</keyword>
<organism evidence="14 15">
    <name type="scientific">Vulpes vulpes</name>
    <name type="common">Red fox</name>
    <dbReference type="NCBI Taxonomy" id="9627"/>
    <lineage>
        <taxon>Eukaryota</taxon>
        <taxon>Metazoa</taxon>
        <taxon>Chordata</taxon>
        <taxon>Craniata</taxon>
        <taxon>Vertebrata</taxon>
        <taxon>Euteleostomi</taxon>
        <taxon>Mammalia</taxon>
        <taxon>Eutheria</taxon>
        <taxon>Laurasiatheria</taxon>
        <taxon>Carnivora</taxon>
        <taxon>Caniformia</taxon>
        <taxon>Canidae</taxon>
        <taxon>Vulpes</taxon>
    </lineage>
</organism>
<keyword evidence="5" id="KW-0812">Transmembrane</keyword>
<evidence type="ECO:0000256" key="13">
    <source>
        <dbReference type="SAM" id="MobiDB-lite"/>
    </source>
</evidence>
<keyword evidence="3" id="KW-0813">Transport</keyword>
<evidence type="ECO:0000256" key="6">
    <source>
        <dbReference type="ARBA" id="ARBA00022893"/>
    </source>
</evidence>
<sequence>MDGWVDHSEREFLQPHQGASQGSGPEQGARAQSYGLSELQGLSAPGESATEGTVRPETCSRGPTRGEGRGRGQSQVKFSSRWGRRKTKTRPQRPPKGGAAAERPGPQMPRGPVALGVGRGGRRQAGRTAGSCWCQLLTWNGRWAQAGAAEQLLRGLSEDPPLSEEAGKQLPCLQARLPVPGLGVLQKLHLHSTARIPAPSEAGAFSHFDRERHLSGGPAAAGGRRTHHPEDEGGDHHGHLLPAGRLRDPSLGGQAGGGGAGEVLPVGSGSLLHLGLGPVVLPHLPHADPLAGYTQGQPASSAPRGCPGPGAPAPAPPPLPPGHSVLDELQRLPHCFYLPWAPGTADHLLPGDHNPCLPGVHARAPWQEPPAPPTLGVLMALLADLVPGCDPTEHGSPLGLPGDSPWTPRAYQPMDLSLMPPRAAALDPGYYTYCSFLKIEASQSHPATTAFCTLLLRTRQPRRPQDGLRRGEEEEGMQLLQTKDPAARGAGPRARQGRARWGLAYTLLHNPALQAFRKPAQSGT</sequence>
<comment type="subunit">
    <text evidence="12">Homodimer. Interacts with JAK2 and STAT5. Interacts (via extracellular domains) with RBP4. Interacts (via cytoplasmic domains) with RBP1.</text>
</comment>
<feature type="compositionally biased region" description="Basic and acidic residues" evidence="13">
    <location>
        <begin position="463"/>
        <end position="472"/>
    </location>
</feature>
<evidence type="ECO:0000256" key="1">
    <source>
        <dbReference type="ARBA" id="ARBA00004651"/>
    </source>
</evidence>
<feature type="region of interest" description="Disordered" evidence="13">
    <location>
        <begin position="212"/>
        <end position="261"/>
    </location>
</feature>
<evidence type="ECO:0000256" key="2">
    <source>
        <dbReference type="ARBA" id="ARBA00014411"/>
    </source>
</evidence>
<feature type="compositionally biased region" description="Basic and acidic residues" evidence="13">
    <location>
        <begin position="228"/>
        <end position="238"/>
    </location>
</feature>
<feature type="region of interest" description="Disordered" evidence="13">
    <location>
        <begin position="462"/>
        <end position="495"/>
    </location>
</feature>
<dbReference type="Pfam" id="PF14752">
    <property type="entry name" value="RBP_receptor"/>
    <property type="match status" value="1"/>
</dbReference>
<keyword evidence="7" id="KW-1133">Transmembrane helix</keyword>
<evidence type="ECO:0000256" key="10">
    <source>
        <dbReference type="ARBA" id="ARBA00023170"/>
    </source>
</evidence>
<evidence type="ECO:0000256" key="3">
    <source>
        <dbReference type="ARBA" id="ARBA00022448"/>
    </source>
</evidence>
<evidence type="ECO:0000256" key="9">
    <source>
        <dbReference type="ARBA" id="ARBA00023136"/>
    </source>
</evidence>
<evidence type="ECO:0000256" key="8">
    <source>
        <dbReference type="ARBA" id="ARBA00023072"/>
    </source>
</evidence>
<comment type="subcellular location">
    <subcellularLocation>
        <location evidence="1">Cell membrane</location>
        <topology evidence="1">Multi-pass membrane protein</topology>
    </subcellularLocation>
</comment>